<dbReference type="Proteomes" id="UP000663854">
    <property type="component" value="Unassembled WGS sequence"/>
</dbReference>
<comment type="function">
    <text evidence="1">Plays an important role in the elongation step of protein synthesis.</text>
</comment>
<organism evidence="5 7">
    <name type="scientific">Rotaria sordida</name>
    <dbReference type="NCBI Taxonomy" id="392033"/>
    <lineage>
        <taxon>Eukaryota</taxon>
        <taxon>Metazoa</taxon>
        <taxon>Spiralia</taxon>
        <taxon>Gnathifera</taxon>
        <taxon>Rotifera</taxon>
        <taxon>Eurotatoria</taxon>
        <taxon>Bdelloidea</taxon>
        <taxon>Philodinida</taxon>
        <taxon>Philodinidae</taxon>
        <taxon>Rotaria</taxon>
    </lineage>
</organism>
<evidence type="ECO:0000313" key="6">
    <source>
        <dbReference type="EMBL" id="CAF1570108.1"/>
    </source>
</evidence>
<dbReference type="Gene3D" id="1.10.10.1410">
    <property type="match status" value="1"/>
</dbReference>
<keyword evidence="4" id="KW-0687">Ribonucleoprotein</keyword>
<reference evidence="5" key="1">
    <citation type="submission" date="2021-02" db="EMBL/GenBank/DDBJ databases">
        <authorList>
            <person name="Nowell W R."/>
        </authorList>
    </citation>
    <scope>NUCLEOTIDE SEQUENCE</scope>
</reference>
<proteinExistence type="inferred from homology"/>
<evidence type="ECO:0000256" key="3">
    <source>
        <dbReference type="ARBA" id="ARBA00022980"/>
    </source>
</evidence>
<accession>A0A815D9J0</accession>
<dbReference type="GO" id="GO:1990904">
    <property type="term" value="C:ribonucleoprotein complex"/>
    <property type="evidence" value="ECO:0007669"/>
    <property type="project" value="UniProtKB-KW"/>
</dbReference>
<evidence type="ECO:0000313" key="7">
    <source>
        <dbReference type="Proteomes" id="UP000663854"/>
    </source>
</evidence>
<evidence type="ECO:0000256" key="4">
    <source>
        <dbReference type="ARBA" id="ARBA00023274"/>
    </source>
</evidence>
<name>A0A815D9J0_9BILA</name>
<dbReference type="InterPro" id="IPR038716">
    <property type="entry name" value="P1/P2_N_sf"/>
</dbReference>
<evidence type="ECO:0000256" key="2">
    <source>
        <dbReference type="ARBA" id="ARBA00005436"/>
    </source>
</evidence>
<evidence type="ECO:0000313" key="5">
    <source>
        <dbReference type="EMBL" id="CAF1295441.1"/>
    </source>
</evidence>
<evidence type="ECO:0000256" key="1">
    <source>
        <dbReference type="ARBA" id="ARBA00003362"/>
    </source>
</evidence>
<comment type="similarity">
    <text evidence="2">Belongs to the eukaryotic ribosomal protein P1/P2 family.</text>
</comment>
<keyword evidence="8" id="KW-1185">Reference proteome</keyword>
<dbReference type="EMBL" id="CAJNOL010003660">
    <property type="protein sequence ID" value="CAF1570108.1"/>
    <property type="molecule type" value="Genomic_DNA"/>
</dbReference>
<dbReference type="AlphaFoldDB" id="A0A815D9J0"/>
<evidence type="ECO:0000313" key="8">
    <source>
        <dbReference type="Proteomes" id="UP000663870"/>
    </source>
</evidence>
<sequence length="79" mass="8865">MQYSAAYLLAVLDDNSSPDVAAAAKLLSIVRIECNEECARKLVDACQGKDNKRTKGKSYDCKIRILFKVDNVLTFYQKC</sequence>
<dbReference type="GO" id="GO:0005840">
    <property type="term" value="C:ribosome"/>
    <property type="evidence" value="ECO:0007669"/>
    <property type="project" value="UniProtKB-KW"/>
</dbReference>
<protein>
    <submittedName>
        <fullName evidence="5">Uncharacterized protein</fullName>
    </submittedName>
</protein>
<keyword evidence="3" id="KW-0689">Ribosomal protein</keyword>
<dbReference type="Proteomes" id="UP000663870">
    <property type="component" value="Unassembled WGS sequence"/>
</dbReference>
<comment type="caution">
    <text evidence="5">The sequence shown here is derived from an EMBL/GenBank/DDBJ whole genome shotgun (WGS) entry which is preliminary data.</text>
</comment>
<gene>
    <name evidence="6" type="ORF">JXQ802_LOCUS45124</name>
    <name evidence="5" type="ORF">PYM288_LOCUS29624</name>
</gene>
<dbReference type="EMBL" id="CAJNOH010002477">
    <property type="protein sequence ID" value="CAF1295441.1"/>
    <property type="molecule type" value="Genomic_DNA"/>
</dbReference>